<feature type="compositionally biased region" description="Basic and acidic residues" evidence="1">
    <location>
        <begin position="9"/>
        <end position="21"/>
    </location>
</feature>
<reference evidence="2" key="1">
    <citation type="submission" date="2023-03" db="EMBL/GenBank/DDBJ databases">
        <title>Actinorhabdospora filicis NBRC 111898.</title>
        <authorList>
            <person name="Ichikawa N."/>
            <person name="Sato H."/>
            <person name="Tonouchi N."/>
        </authorList>
    </citation>
    <scope>NUCLEOTIDE SEQUENCE</scope>
    <source>
        <strain evidence="2">NBRC 111898</strain>
    </source>
</reference>
<evidence type="ECO:0000256" key="1">
    <source>
        <dbReference type="SAM" id="MobiDB-lite"/>
    </source>
</evidence>
<keyword evidence="3" id="KW-1185">Reference proteome</keyword>
<evidence type="ECO:0008006" key="4">
    <source>
        <dbReference type="Google" id="ProtNLM"/>
    </source>
</evidence>
<comment type="caution">
    <text evidence="2">The sequence shown here is derived from an EMBL/GenBank/DDBJ whole genome shotgun (WGS) entry which is preliminary data.</text>
</comment>
<gene>
    <name evidence="2" type="ORF">Afil01_06580</name>
</gene>
<proteinExistence type="predicted"/>
<dbReference type="Pfam" id="PF10722">
    <property type="entry name" value="YbjN"/>
    <property type="match status" value="1"/>
</dbReference>
<evidence type="ECO:0000313" key="3">
    <source>
        <dbReference type="Proteomes" id="UP001165079"/>
    </source>
</evidence>
<dbReference type="RefSeq" id="WP_285661069.1">
    <property type="nucleotide sequence ID" value="NZ_BSTX01000001.1"/>
</dbReference>
<dbReference type="AlphaFoldDB" id="A0A9W6SJM6"/>
<organism evidence="2 3">
    <name type="scientific">Actinorhabdospora filicis</name>
    <dbReference type="NCBI Taxonomy" id="1785913"/>
    <lineage>
        <taxon>Bacteria</taxon>
        <taxon>Bacillati</taxon>
        <taxon>Actinomycetota</taxon>
        <taxon>Actinomycetes</taxon>
        <taxon>Micromonosporales</taxon>
        <taxon>Micromonosporaceae</taxon>
        <taxon>Actinorhabdospora</taxon>
    </lineage>
</organism>
<protein>
    <recommendedName>
        <fullName evidence="4">Sensory transduction regulator</fullName>
    </recommendedName>
</protein>
<evidence type="ECO:0000313" key="2">
    <source>
        <dbReference type="EMBL" id="GLZ75851.1"/>
    </source>
</evidence>
<name>A0A9W6SJM6_9ACTN</name>
<accession>A0A9W6SJM6</accession>
<dbReference type="EMBL" id="BSTX01000001">
    <property type="protein sequence ID" value="GLZ75851.1"/>
    <property type="molecule type" value="Genomic_DNA"/>
</dbReference>
<sequence>MAWWRGRRTGQENEKRQDAETTKVPVQRASAEDLLMQQVRVPDGLDPNLAADLDRLTQNAVRATTVRRITTERITESLKRLKIRYLTDEHGAVLAMWERHVLQIACEGPSNEILVLRARAYATVAPDWAERAYTAVNEWNRTRRFLKAYVGIETESGQFPLYGEVQLPLVPGLHDALLDEVIDCAAAVSGSWVDWLYDEGAVL</sequence>
<feature type="region of interest" description="Disordered" evidence="1">
    <location>
        <begin position="1"/>
        <end position="24"/>
    </location>
</feature>
<dbReference type="InterPro" id="IPR019660">
    <property type="entry name" value="Put_sensory_transdc_reg_YbjN"/>
</dbReference>
<dbReference type="Proteomes" id="UP001165079">
    <property type="component" value="Unassembled WGS sequence"/>
</dbReference>